<dbReference type="Gramene" id="TraesLAC1D03G00442020.1">
    <property type="protein sequence ID" value="TraesLAC1D03G00442020.1"/>
    <property type="gene ID" value="TraesLAC1D03G00442020"/>
</dbReference>
<sequence length="446" mass="50319">MKSGKRTMMGDDDTAAALSPFPNPRVRGTDPQAKDLMPPGGGGEHGCTEQDHPLATGRRDEGAPSHPMPPPPLIVPVASEKKKKKHKQGQEHEKHPAGSLPEGPLVEILSRVPYKSFCRFKCVSKPWLALCSDPDIRKRSPQTMAGFFLRNYGMRPCFINLSGRGQPLVDPFLSFLRESFKLLIPQHCCGGLVLCKYWESYCFEEDEYNLVVCNPATKKWAELPPNPIQLQDEDEEEVEEYLCFDPAVPSRFMVFTHTWDFTEVTIYSSDTGRWTTVESGWIDKTPIGLPVFLNGTLHLMTTEYSIVTVDTEGKVWGQIDIPGNMRDSSDYPFIGQSQGRLYAWCINDNVDVCQLLVWALEDYGGAKWALKDTVNISELFGRDRYKYVEPLAIHPDCDLIFLTDRRGKAISYDMDSKKVHVIGTHETFYGAIPYVPCFAEWPSDGH</sequence>
<dbReference type="Gramene" id="TraesSTA1D03G00437410.2">
    <property type="protein sequence ID" value="TraesSTA1D03G00437410.2"/>
    <property type="gene ID" value="TraesSTA1D03G00437410"/>
</dbReference>
<dbReference type="Gramene" id="TraesSYM1D03G00444850.1">
    <property type="protein sequence ID" value="TraesSYM1D03G00444850.1"/>
    <property type="gene ID" value="TraesSYM1D03G00444850"/>
</dbReference>
<dbReference type="Gramene" id="TraesCS1D03G0224000.1">
    <property type="protein sequence ID" value="TraesCS1D03G0224000.1.CDS"/>
    <property type="gene ID" value="TraesCS1D03G0224000"/>
</dbReference>
<dbReference type="Pfam" id="PF24750">
    <property type="entry name" value="b-prop_At3g26010-like"/>
    <property type="match status" value="1"/>
</dbReference>
<dbReference type="InterPro" id="IPR056592">
    <property type="entry name" value="Beta-prop_At3g26010-like"/>
</dbReference>
<dbReference type="Gramene" id="TraesCLE_scaffold_149101_01G000100.1">
    <property type="protein sequence ID" value="TraesCLE_scaffold_149101_01G000100.1"/>
    <property type="gene ID" value="TraesCLE_scaffold_149101_01G000100"/>
</dbReference>
<keyword evidence="4" id="KW-1185">Reference proteome</keyword>
<feature type="compositionally biased region" description="Basic and acidic residues" evidence="1">
    <location>
        <begin position="46"/>
        <end position="63"/>
    </location>
</feature>
<feature type="domain" description="F-box" evidence="2">
    <location>
        <begin position="100"/>
        <end position="140"/>
    </location>
</feature>
<gene>
    <name evidence="3" type="primary">LOC123180478</name>
</gene>
<dbReference type="Proteomes" id="UP000019116">
    <property type="component" value="Chromosome 1D"/>
</dbReference>
<dbReference type="Gramene" id="TraesCS1D02G096000.1">
    <property type="protein sequence ID" value="TraesCS1D02G096000.1"/>
    <property type="gene ID" value="TraesCS1D02G096000"/>
</dbReference>
<dbReference type="InterPro" id="IPR001810">
    <property type="entry name" value="F-box_dom"/>
</dbReference>
<dbReference type="InterPro" id="IPR036047">
    <property type="entry name" value="F-box-like_dom_sf"/>
</dbReference>
<dbReference type="PANTHER" id="PTHR35546">
    <property type="entry name" value="F-BOX PROTEIN INTERACTION DOMAIN PROTEIN-RELATED"/>
    <property type="match status" value="1"/>
</dbReference>
<dbReference type="EnsemblPlants" id="TraesCS1D02G096000.1">
    <property type="protein sequence ID" value="TraesCS1D02G096000.1"/>
    <property type="gene ID" value="TraesCS1D02G096000"/>
</dbReference>
<dbReference type="InterPro" id="IPR055290">
    <property type="entry name" value="At3g26010-like"/>
</dbReference>
<name>A0A3B5ZQ42_WHEAT</name>
<dbReference type="Gramene" id="TraesMAC1D03G00438210.2">
    <property type="protein sequence ID" value="TraesMAC1D03G00438210.2"/>
    <property type="gene ID" value="TraesMAC1D03G00438210"/>
</dbReference>
<dbReference type="RefSeq" id="XP_044448485.1">
    <property type="nucleotide sequence ID" value="XM_044592550.1"/>
</dbReference>
<reference evidence="3" key="2">
    <citation type="submission" date="2018-10" db="UniProtKB">
        <authorList>
            <consortium name="EnsemblPlants"/>
        </authorList>
    </citation>
    <scope>IDENTIFICATION</scope>
</reference>
<dbReference type="CDD" id="cd22157">
    <property type="entry name" value="F-box_AtFBW1-like"/>
    <property type="match status" value="1"/>
</dbReference>
<protein>
    <recommendedName>
        <fullName evidence="2">F-box domain-containing protein</fullName>
    </recommendedName>
</protein>
<dbReference type="PANTHER" id="PTHR35546:SF122">
    <property type="entry name" value="F-BOX DOMAIN-CONTAINING PROTEIN"/>
    <property type="match status" value="1"/>
</dbReference>
<accession>A0A3B5ZQ42</accession>
<dbReference type="Gramene" id="TraesNOR1D03G00445740.1">
    <property type="protein sequence ID" value="TraesNOR1D03G00445740.1"/>
    <property type="gene ID" value="TraesNOR1D03G00445740"/>
</dbReference>
<dbReference type="GeneID" id="123180478"/>
<proteinExistence type="predicted"/>
<dbReference type="Gramene" id="TraesMAC1D03G00438210.1">
    <property type="protein sequence ID" value="TraesMAC1D03G00438210.1"/>
    <property type="gene ID" value="TraesMAC1D03G00438210"/>
</dbReference>
<evidence type="ECO:0000313" key="4">
    <source>
        <dbReference type="Proteomes" id="UP000019116"/>
    </source>
</evidence>
<evidence type="ECO:0000259" key="2">
    <source>
        <dbReference type="SMART" id="SM00256"/>
    </source>
</evidence>
<evidence type="ECO:0000313" key="3">
    <source>
        <dbReference type="EnsemblPlants" id="TraesCS1D02G096000.1"/>
    </source>
</evidence>
<dbReference type="AlphaFoldDB" id="A0A3B5ZQ42"/>
<dbReference type="SMR" id="A0A3B5ZQ42"/>
<dbReference type="Gramene" id="TraesNOR1D03G00445740.2">
    <property type="protein sequence ID" value="TraesNOR1D03G00445740.2"/>
    <property type="gene ID" value="TraesNOR1D03G00445740"/>
</dbReference>
<dbReference type="RefSeq" id="XP_044448488.1">
    <property type="nucleotide sequence ID" value="XM_044592553.1"/>
</dbReference>
<feature type="region of interest" description="Disordered" evidence="1">
    <location>
        <begin position="1"/>
        <end position="102"/>
    </location>
</feature>
<dbReference type="Gramene" id="TraesRN1D0100230900.1">
    <property type="protein sequence ID" value="TraesRN1D0100230900.1"/>
    <property type="gene ID" value="TraesRN1D0100230900"/>
</dbReference>
<dbReference type="SUPFAM" id="SSF101898">
    <property type="entry name" value="NHL repeat"/>
    <property type="match status" value="1"/>
</dbReference>
<dbReference type="Gramene" id="TraesJUL1D03G00441280.1">
    <property type="protein sequence ID" value="TraesJUL1D03G00441280.1"/>
    <property type="gene ID" value="TraesJUL1D03G00441280"/>
</dbReference>
<dbReference type="SUPFAM" id="SSF81383">
    <property type="entry name" value="F-box domain"/>
    <property type="match status" value="1"/>
</dbReference>
<dbReference type="SMART" id="SM00256">
    <property type="entry name" value="FBOX"/>
    <property type="match status" value="1"/>
</dbReference>
<reference evidence="3" key="1">
    <citation type="submission" date="2018-08" db="EMBL/GenBank/DDBJ databases">
        <authorList>
            <person name="Rossello M."/>
        </authorList>
    </citation>
    <scope>NUCLEOTIDE SEQUENCE [LARGE SCALE GENOMIC DNA]</scope>
    <source>
        <strain evidence="3">cv. Chinese Spring</strain>
    </source>
</reference>
<dbReference type="RefSeq" id="XP_044448487.1">
    <property type="nucleotide sequence ID" value="XM_044592552.1"/>
</dbReference>
<dbReference type="Gramene" id="TraesWEE_scaffold_142217_01G000200.1">
    <property type="protein sequence ID" value="TraesWEE_scaffold_142217_01G000200.1"/>
    <property type="gene ID" value="TraesWEE_scaffold_142217_01G000200"/>
</dbReference>
<dbReference type="Gene3D" id="1.20.1280.50">
    <property type="match status" value="1"/>
</dbReference>
<organism evidence="3">
    <name type="scientific">Triticum aestivum</name>
    <name type="common">Wheat</name>
    <dbReference type="NCBI Taxonomy" id="4565"/>
    <lineage>
        <taxon>Eukaryota</taxon>
        <taxon>Viridiplantae</taxon>
        <taxon>Streptophyta</taxon>
        <taxon>Embryophyta</taxon>
        <taxon>Tracheophyta</taxon>
        <taxon>Spermatophyta</taxon>
        <taxon>Magnoliopsida</taxon>
        <taxon>Liliopsida</taxon>
        <taxon>Poales</taxon>
        <taxon>Poaceae</taxon>
        <taxon>BOP clade</taxon>
        <taxon>Pooideae</taxon>
        <taxon>Triticodae</taxon>
        <taxon>Triticeae</taxon>
        <taxon>Triticinae</taxon>
        <taxon>Triticum</taxon>
    </lineage>
</organism>
<evidence type="ECO:0000256" key="1">
    <source>
        <dbReference type="SAM" id="MobiDB-lite"/>
    </source>
</evidence>
<dbReference type="Pfam" id="PF00646">
    <property type="entry name" value="F-box"/>
    <property type="match status" value="1"/>
</dbReference>
<dbReference type="STRING" id="4565.A0A3B5ZQ42"/>
<dbReference type="Gramene" id="TraesLDM1D03G00440110.1">
    <property type="protein sequence ID" value="TraesLDM1D03G00440110.1"/>
    <property type="gene ID" value="TraesLDM1D03G00440110"/>
</dbReference>